<dbReference type="Gene3D" id="3.40.50.200">
    <property type="entry name" value="Peptidase S8/S53 domain"/>
    <property type="match status" value="1"/>
</dbReference>
<keyword evidence="3" id="KW-0720">Serine protease</keyword>
<dbReference type="PANTHER" id="PTHR43806">
    <property type="entry name" value="PEPTIDASE S8"/>
    <property type="match status" value="1"/>
</dbReference>
<dbReference type="GO" id="GO:0008240">
    <property type="term" value="F:tripeptidyl-peptidase activity"/>
    <property type="evidence" value="ECO:0007669"/>
    <property type="project" value="TreeGrafter"/>
</dbReference>
<evidence type="ECO:0000256" key="1">
    <source>
        <dbReference type="ARBA" id="ARBA00011073"/>
    </source>
</evidence>
<feature type="signal peptide" evidence="4">
    <location>
        <begin position="1"/>
        <end position="39"/>
    </location>
</feature>
<dbReference type="InterPro" id="IPR036852">
    <property type="entry name" value="Peptidase_S8/S53_dom_sf"/>
</dbReference>
<feature type="chain" id="PRO_5015179852" evidence="4">
    <location>
        <begin position="40"/>
        <end position="485"/>
    </location>
</feature>
<dbReference type="InterPro" id="IPR050131">
    <property type="entry name" value="Peptidase_S8_subtilisin-like"/>
</dbReference>
<dbReference type="Proteomes" id="UP000239899">
    <property type="component" value="Unassembled WGS sequence"/>
</dbReference>
<dbReference type="GO" id="GO:0006508">
    <property type="term" value="P:proteolysis"/>
    <property type="evidence" value="ECO:0007669"/>
    <property type="project" value="UniProtKB-KW"/>
</dbReference>
<accession>A0A2P6THA1</accession>
<evidence type="ECO:0000313" key="5">
    <source>
        <dbReference type="EMBL" id="PRW33667.1"/>
    </source>
</evidence>
<proteinExistence type="inferred from homology"/>
<reference evidence="5 6" key="1">
    <citation type="journal article" date="2018" name="Plant J.">
        <title>Genome sequences of Chlorella sorokiniana UTEX 1602 and Micractinium conductrix SAG 241.80: implications to maltose excretion by a green alga.</title>
        <authorList>
            <person name="Arriola M.B."/>
            <person name="Velmurugan N."/>
            <person name="Zhang Y."/>
            <person name="Plunkett M.H."/>
            <person name="Hondzo H."/>
            <person name="Barney B.M."/>
        </authorList>
    </citation>
    <scope>NUCLEOTIDE SEQUENCE [LARGE SCALE GENOMIC DNA]</scope>
    <source>
        <strain evidence="6">UTEX 1602</strain>
    </source>
</reference>
<dbReference type="GO" id="GO:0005829">
    <property type="term" value="C:cytosol"/>
    <property type="evidence" value="ECO:0007669"/>
    <property type="project" value="TreeGrafter"/>
</dbReference>
<keyword evidence="4" id="KW-0732">Signal</keyword>
<comment type="similarity">
    <text evidence="1">Belongs to the peptidase S8 family.</text>
</comment>
<dbReference type="GO" id="GO:0004252">
    <property type="term" value="F:serine-type endopeptidase activity"/>
    <property type="evidence" value="ECO:0007669"/>
    <property type="project" value="InterPro"/>
</dbReference>
<dbReference type="SUPFAM" id="SSF52743">
    <property type="entry name" value="Subtilisin-like"/>
    <property type="match status" value="1"/>
</dbReference>
<protein>
    <submittedName>
        <fullName evidence="5">Serine protease</fullName>
    </submittedName>
</protein>
<dbReference type="EMBL" id="LHPG02000016">
    <property type="protein sequence ID" value="PRW33667.1"/>
    <property type="molecule type" value="Genomic_DNA"/>
</dbReference>
<dbReference type="PANTHER" id="PTHR43806:SF14">
    <property type="entry name" value="TRIPEPTIDYL-PEPTIDASE 2"/>
    <property type="match status" value="1"/>
</dbReference>
<organism evidence="5 6">
    <name type="scientific">Chlorella sorokiniana</name>
    <name type="common">Freshwater green alga</name>
    <dbReference type="NCBI Taxonomy" id="3076"/>
    <lineage>
        <taxon>Eukaryota</taxon>
        <taxon>Viridiplantae</taxon>
        <taxon>Chlorophyta</taxon>
        <taxon>core chlorophytes</taxon>
        <taxon>Trebouxiophyceae</taxon>
        <taxon>Chlorellales</taxon>
        <taxon>Chlorellaceae</taxon>
        <taxon>Chlorella clade</taxon>
        <taxon>Chlorella</taxon>
    </lineage>
</organism>
<evidence type="ECO:0000256" key="4">
    <source>
        <dbReference type="SAM" id="SignalP"/>
    </source>
</evidence>
<evidence type="ECO:0000256" key="3">
    <source>
        <dbReference type="ARBA" id="ARBA00022825"/>
    </source>
</evidence>
<keyword evidence="3" id="KW-0378">Hydrolase</keyword>
<evidence type="ECO:0000256" key="2">
    <source>
        <dbReference type="ARBA" id="ARBA00022670"/>
    </source>
</evidence>
<evidence type="ECO:0000313" key="6">
    <source>
        <dbReference type="Proteomes" id="UP000239899"/>
    </source>
</evidence>
<keyword evidence="2 5" id="KW-0645">Protease</keyword>
<dbReference type="OrthoDB" id="19448at2759"/>
<dbReference type="AlphaFoldDB" id="A0A2P6THA1"/>
<keyword evidence="6" id="KW-1185">Reference proteome</keyword>
<sequence length="485" mass="50481">MAVDVDHELGGVRCRMGRHTFAACLLLALATAGSRTALAEPAACPELVLNATDCAPALPDSLTAPVGSVVADVLLSNGTQVWKCSGGKWAFYDASHTLVRPLPDGGEELAGYFNVRDPDGARPMPTITFTDPDNTTVLGSIGLDRTSAVEFSPGNGVDGPWYRRQLVDQAGDAYCALAFAVRSETKGGAPDASCTEEGATDSVCYVALGGRASCLQATIHAVKTMGDDGSGSYSNIIAGMNWVVQHVRKNGWRGVVNMSLGGSFPAPSCFGPRSTALNDAAQQLINAGIPVVTSAGNKYGADACTQSPASNPQSIAVASSDQKDALSSFSNVGVLDAWVKGSVLFNGAVYLEDTLNRRQSRWLTLDGAAKCGATVLAGPTDGGWYHVQINFVKLSDATGTKLTGVPSMWNKISILDKSGVCSGTGFTLQMDTAFLYSSDSFSFSTSAAPGCSCSPGQLDGFSVCVSGGWVQEVSCVVKLLEWHQP</sequence>
<name>A0A2P6THA1_CHLSO</name>
<gene>
    <name evidence="5" type="ORF">C2E21_7670</name>
</gene>
<comment type="caution">
    <text evidence="5">The sequence shown here is derived from an EMBL/GenBank/DDBJ whole genome shotgun (WGS) entry which is preliminary data.</text>
</comment>
<dbReference type="STRING" id="3076.A0A2P6THA1"/>